<name>A0ABN9AUR8_9NEOB</name>
<dbReference type="EMBL" id="CATNWA010000936">
    <property type="protein sequence ID" value="CAI9538595.1"/>
    <property type="molecule type" value="Genomic_DNA"/>
</dbReference>
<keyword evidence="2" id="KW-1185">Reference proteome</keyword>
<accession>A0ABN9AUR8</accession>
<reference evidence="1" key="1">
    <citation type="submission" date="2023-05" db="EMBL/GenBank/DDBJ databases">
        <authorList>
            <person name="Stuckert A."/>
        </authorList>
    </citation>
    <scope>NUCLEOTIDE SEQUENCE</scope>
</reference>
<dbReference type="Gene3D" id="3.30.420.10">
    <property type="entry name" value="Ribonuclease H-like superfamily/Ribonuclease H"/>
    <property type="match status" value="1"/>
</dbReference>
<organism evidence="1 2">
    <name type="scientific">Staurois parvus</name>
    <dbReference type="NCBI Taxonomy" id="386267"/>
    <lineage>
        <taxon>Eukaryota</taxon>
        <taxon>Metazoa</taxon>
        <taxon>Chordata</taxon>
        <taxon>Craniata</taxon>
        <taxon>Vertebrata</taxon>
        <taxon>Euteleostomi</taxon>
        <taxon>Amphibia</taxon>
        <taxon>Batrachia</taxon>
        <taxon>Anura</taxon>
        <taxon>Neobatrachia</taxon>
        <taxon>Ranoidea</taxon>
        <taxon>Ranidae</taxon>
        <taxon>Staurois</taxon>
    </lineage>
</organism>
<protein>
    <recommendedName>
        <fullName evidence="3">Tc1-like transposase DDE domain-containing protein</fullName>
    </recommendedName>
</protein>
<dbReference type="InterPro" id="IPR036397">
    <property type="entry name" value="RNaseH_sf"/>
</dbReference>
<dbReference type="Proteomes" id="UP001162483">
    <property type="component" value="Unassembled WGS sequence"/>
</dbReference>
<proteinExistence type="predicted"/>
<evidence type="ECO:0000313" key="2">
    <source>
        <dbReference type="Proteomes" id="UP001162483"/>
    </source>
</evidence>
<evidence type="ECO:0008006" key="3">
    <source>
        <dbReference type="Google" id="ProtNLM"/>
    </source>
</evidence>
<evidence type="ECO:0000313" key="1">
    <source>
        <dbReference type="EMBL" id="CAI9538595.1"/>
    </source>
</evidence>
<sequence>MVWAAISWYSAGPIITLKGRVTASDYVQILANHVHPMFQTLFPKDSAICQDNAPIHTVGVVKLQFDEHADEVSHLAWEPQLLDLNIIEPLWSNVGEQGLDPV</sequence>
<gene>
    <name evidence="1" type="ORF">SPARVUS_LOCUS1460359</name>
</gene>
<comment type="caution">
    <text evidence="1">The sequence shown here is derived from an EMBL/GenBank/DDBJ whole genome shotgun (WGS) entry which is preliminary data.</text>
</comment>